<evidence type="ECO:0000313" key="2">
    <source>
        <dbReference type="EMBL" id="GAI22281.1"/>
    </source>
</evidence>
<dbReference type="InterPro" id="IPR010093">
    <property type="entry name" value="SinI_DNA-bd"/>
</dbReference>
<dbReference type="InterPro" id="IPR041657">
    <property type="entry name" value="HTH_17"/>
</dbReference>
<dbReference type="EMBL" id="BARV01018673">
    <property type="protein sequence ID" value="GAI22281.1"/>
    <property type="molecule type" value="Genomic_DNA"/>
</dbReference>
<proteinExistence type="predicted"/>
<reference evidence="2" key="1">
    <citation type="journal article" date="2014" name="Front. Microbiol.">
        <title>High frequency of phylogenetically diverse reductive dehalogenase-homologous genes in deep subseafloor sedimentary metagenomes.</title>
        <authorList>
            <person name="Kawai M."/>
            <person name="Futagami T."/>
            <person name="Toyoda A."/>
            <person name="Takaki Y."/>
            <person name="Nishi S."/>
            <person name="Hori S."/>
            <person name="Arai W."/>
            <person name="Tsubouchi T."/>
            <person name="Morono Y."/>
            <person name="Uchiyama I."/>
            <person name="Ito T."/>
            <person name="Fujiyama A."/>
            <person name="Inagaki F."/>
            <person name="Takami H."/>
        </authorList>
    </citation>
    <scope>NUCLEOTIDE SEQUENCE</scope>
    <source>
        <strain evidence="2">Expedition CK06-06</strain>
    </source>
</reference>
<sequence>MGRNKPKCVWLDLRDLEKFVRQQKAKAVKERTTGKPMNANQVAAFLGVHRYEVYRYVKDKGLPVMKLSARAWRFDKEAVIKWMKKREKMVE</sequence>
<dbReference type="GO" id="GO:0003677">
    <property type="term" value="F:DNA binding"/>
    <property type="evidence" value="ECO:0007669"/>
    <property type="project" value="InterPro"/>
</dbReference>
<dbReference type="InterPro" id="IPR009061">
    <property type="entry name" value="DNA-bd_dom_put_sf"/>
</dbReference>
<dbReference type="Pfam" id="PF12728">
    <property type="entry name" value="HTH_17"/>
    <property type="match status" value="1"/>
</dbReference>
<comment type="caution">
    <text evidence="2">The sequence shown here is derived from an EMBL/GenBank/DDBJ whole genome shotgun (WGS) entry which is preliminary data.</text>
</comment>
<dbReference type="SUPFAM" id="SSF46955">
    <property type="entry name" value="Putative DNA-binding domain"/>
    <property type="match status" value="1"/>
</dbReference>
<gene>
    <name evidence="2" type="ORF">S06H3_31519</name>
</gene>
<name>X1MW65_9ZZZZ</name>
<organism evidence="2">
    <name type="scientific">marine sediment metagenome</name>
    <dbReference type="NCBI Taxonomy" id="412755"/>
    <lineage>
        <taxon>unclassified sequences</taxon>
        <taxon>metagenomes</taxon>
        <taxon>ecological metagenomes</taxon>
    </lineage>
</organism>
<dbReference type="Gene3D" id="1.10.10.10">
    <property type="entry name" value="Winged helix-like DNA-binding domain superfamily/Winged helix DNA-binding domain"/>
    <property type="match status" value="1"/>
</dbReference>
<protein>
    <recommendedName>
        <fullName evidence="1">Helix-turn-helix domain-containing protein</fullName>
    </recommendedName>
</protein>
<dbReference type="InterPro" id="IPR036388">
    <property type="entry name" value="WH-like_DNA-bd_sf"/>
</dbReference>
<accession>X1MW65</accession>
<dbReference type="AlphaFoldDB" id="X1MW65"/>
<feature type="domain" description="Helix-turn-helix" evidence="1">
    <location>
        <begin position="38"/>
        <end position="86"/>
    </location>
</feature>
<dbReference type="NCBIfam" id="TIGR01764">
    <property type="entry name" value="excise"/>
    <property type="match status" value="1"/>
</dbReference>
<evidence type="ECO:0000259" key="1">
    <source>
        <dbReference type="Pfam" id="PF12728"/>
    </source>
</evidence>